<name>A0ABD3VDY1_SINWO</name>
<accession>A0ABD3VDY1</accession>
<feature type="compositionally biased region" description="Polar residues" evidence="1">
    <location>
        <begin position="62"/>
        <end position="72"/>
    </location>
</feature>
<organism evidence="2 3">
    <name type="scientific">Sinanodonta woodiana</name>
    <name type="common">Chinese pond mussel</name>
    <name type="synonym">Anodonta woodiana</name>
    <dbReference type="NCBI Taxonomy" id="1069815"/>
    <lineage>
        <taxon>Eukaryota</taxon>
        <taxon>Metazoa</taxon>
        <taxon>Spiralia</taxon>
        <taxon>Lophotrochozoa</taxon>
        <taxon>Mollusca</taxon>
        <taxon>Bivalvia</taxon>
        <taxon>Autobranchia</taxon>
        <taxon>Heteroconchia</taxon>
        <taxon>Palaeoheterodonta</taxon>
        <taxon>Unionida</taxon>
        <taxon>Unionoidea</taxon>
        <taxon>Unionidae</taxon>
        <taxon>Unioninae</taxon>
        <taxon>Sinanodonta</taxon>
    </lineage>
</organism>
<protein>
    <submittedName>
        <fullName evidence="2">Uncharacterized protein</fullName>
    </submittedName>
</protein>
<evidence type="ECO:0000313" key="2">
    <source>
        <dbReference type="EMBL" id="KAL3859791.1"/>
    </source>
</evidence>
<evidence type="ECO:0000313" key="3">
    <source>
        <dbReference type="Proteomes" id="UP001634394"/>
    </source>
</evidence>
<sequence>MARRNRNRKMLQFCLEKKVNWKRNIYVPTTMLKPAQLKVRRSEILQRVNKHYQKKNQKDSTHIPSDSNTANSPADVMVQKGLIKKYRRSLRQAYINNEELRHKNQNLVTANKILQKRIERIRKQQARKEIESSDTEKESELTMMTPRSKTKNEMKNLELNRLLLENTKVRRTLIESRRKFLLTNTVLSELKD</sequence>
<gene>
    <name evidence="2" type="ORF">ACJMK2_009985</name>
</gene>
<feature type="region of interest" description="Disordered" evidence="1">
    <location>
        <begin position="51"/>
        <end position="75"/>
    </location>
</feature>
<comment type="caution">
    <text evidence="2">The sequence shown here is derived from an EMBL/GenBank/DDBJ whole genome shotgun (WGS) entry which is preliminary data.</text>
</comment>
<dbReference type="AlphaFoldDB" id="A0ABD3VDY1"/>
<reference evidence="2 3" key="1">
    <citation type="submission" date="2024-11" db="EMBL/GenBank/DDBJ databases">
        <title>Chromosome-level genome assembly of the freshwater bivalve Anodonta woodiana.</title>
        <authorList>
            <person name="Chen X."/>
        </authorList>
    </citation>
    <scope>NUCLEOTIDE SEQUENCE [LARGE SCALE GENOMIC DNA]</scope>
    <source>
        <strain evidence="2">MN2024</strain>
        <tissue evidence="2">Gills</tissue>
    </source>
</reference>
<dbReference type="EMBL" id="JBJQND010000012">
    <property type="protein sequence ID" value="KAL3859791.1"/>
    <property type="molecule type" value="Genomic_DNA"/>
</dbReference>
<dbReference type="Proteomes" id="UP001634394">
    <property type="component" value="Unassembled WGS sequence"/>
</dbReference>
<evidence type="ECO:0000256" key="1">
    <source>
        <dbReference type="SAM" id="MobiDB-lite"/>
    </source>
</evidence>
<proteinExistence type="predicted"/>
<feature type="compositionally biased region" description="Basic and acidic residues" evidence="1">
    <location>
        <begin position="125"/>
        <end position="140"/>
    </location>
</feature>
<feature type="region of interest" description="Disordered" evidence="1">
    <location>
        <begin position="125"/>
        <end position="148"/>
    </location>
</feature>
<keyword evidence="3" id="KW-1185">Reference proteome</keyword>